<dbReference type="Proteomes" id="UP001227192">
    <property type="component" value="Unassembled WGS sequence"/>
</dbReference>
<protein>
    <submittedName>
        <fullName evidence="1">Uncharacterized protein</fullName>
    </submittedName>
</protein>
<name>A0AAI9XAZ8_PENTH</name>
<gene>
    <name evidence="1" type="ORF">VN97_g2924</name>
</gene>
<dbReference type="EMBL" id="LACB01000059">
    <property type="protein sequence ID" value="KAJ9490332.1"/>
    <property type="molecule type" value="Genomic_DNA"/>
</dbReference>
<reference evidence="1" key="2">
    <citation type="journal article" date="2016" name="Fungal Biol.">
        <title>Ochratoxin A production by Penicillium thymicola.</title>
        <authorList>
            <person name="Nguyen H.D.T."/>
            <person name="McMullin D.R."/>
            <person name="Ponomareva E."/>
            <person name="Riley R."/>
            <person name="Pomraning K.R."/>
            <person name="Baker S.E."/>
            <person name="Seifert K.A."/>
        </authorList>
    </citation>
    <scope>NUCLEOTIDE SEQUENCE</scope>
    <source>
        <strain evidence="1">DAOM 180753</strain>
    </source>
</reference>
<sequence length="308" mass="34383">MEQGQKFPTGVVLGKVADGLKRNHSHLYVTLSSNHATFVEGTSAALQSIAGLPDRLLLPTKNPVHRQKLRELALEHLALENLALENLALENRPSQEPPHRAGRLIRTQGKLSANHKPKPISPEHRALFKKEFYGEENRMLPLRPYALNLRPLLLEDTLATVVAKVSLTAVDFDDGMPECELAGIEMLWDAVTIVTADILSDEFRTQLSGPIHDPYRNKNMTRVQVSFIFGFSNTLFQHDTMALVVNKEFVPNMRSGIILGQRACLNRIQYRAIPRAVLEANGETIGKEFWGDLVIENGVDIDGTLTQL</sequence>
<accession>A0AAI9XAZ8</accession>
<dbReference type="AlphaFoldDB" id="A0AAI9XAZ8"/>
<comment type="caution">
    <text evidence="1">The sequence shown here is derived from an EMBL/GenBank/DDBJ whole genome shotgun (WGS) entry which is preliminary data.</text>
</comment>
<keyword evidence="2" id="KW-1185">Reference proteome</keyword>
<evidence type="ECO:0000313" key="2">
    <source>
        <dbReference type="Proteomes" id="UP001227192"/>
    </source>
</evidence>
<reference evidence="1" key="1">
    <citation type="submission" date="2015-06" db="EMBL/GenBank/DDBJ databases">
        <authorList>
            <person name="Nguyen H."/>
        </authorList>
    </citation>
    <scope>NUCLEOTIDE SEQUENCE</scope>
    <source>
        <strain evidence="1">DAOM 180753</strain>
    </source>
</reference>
<evidence type="ECO:0000313" key="1">
    <source>
        <dbReference type="EMBL" id="KAJ9490332.1"/>
    </source>
</evidence>
<organism evidence="1 2">
    <name type="scientific">Penicillium thymicola</name>
    <dbReference type="NCBI Taxonomy" id="293382"/>
    <lineage>
        <taxon>Eukaryota</taxon>
        <taxon>Fungi</taxon>
        <taxon>Dikarya</taxon>
        <taxon>Ascomycota</taxon>
        <taxon>Pezizomycotina</taxon>
        <taxon>Eurotiomycetes</taxon>
        <taxon>Eurotiomycetidae</taxon>
        <taxon>Eurotiales</taxon>
        <taxon>Aspergillaceae</taxon>
        <taxon>Penicillium</taxon>
    </lineage>
</organism>
<proteinExistence type="predicted"/>